<dbReference type="STRING" id="324925.Ppha_1915"/>
<dbReference type="HOGENOM" id="CLU_020352_0_1_10"/>
<feature type="binding site" evidence="9">
    <location>
        <position position="11"/>
    </location>
    <ligand>
        <name>Mg(2+)</name>
        <dbReference type="ChEBI" id="CHEBI:18420"/>
    </ligand>
</feature>
<dbReference type="InterPro" id="IPR004372">
    <property type="entry name" value="Ac/propionate_kinase"/>
</dbReference>
<dbReference type="PRINTS" id="PR00471">
    <property type="entry name" value="ACETATEKNASE"/>
</dbReference>
<comment type="function">
    <text evidence="9">Catalyzes the formation of acetyl phosphate from acetate and ATP. Can also catalyze the reverse reaction.</text>
</comment>
<accession>B4SC31</accession>
<comment type="catalytic activity">
    <reaction evidence="9">
        <text>acetate + ATP = acetyl phosphate + ADP</text>
        <dbReference type="Rhea" id="RHEA:11352"/>
        <dbReference type="ChEBI" id="CHEBI:22191"/>
        <dbReference type="ChEBI" id="CHEBI:30089"/>
        <dbReference type="ChEBI" id="CHEBI:30616"/>
        <dbReference type="ChEBI" id="CHEBI:456216"/>
        <dbReference type="EC" id="2.7.2.1"/>
    </reaction>
</comment>
<dbReference type="NCBIfam" id="TIGR00016">
    <property type="entry name" value="ackA"/>
    <property type="match status" value="1"/>
</dbReference>
<sequence length="399" mass="42642">MNPKKKILALNIGSSSIKFALYETGEGEVLLCTGSLTRIGHEKGAFSARDGQGSSLASASVSLSDHDAACAWLFSWILKQGEAYRPDAIGHRMVHGGPRYSSPQVVSPELIASLEELVPYAPEHLPQALKALSQAAKLFPGTLQVTCFDTSFHSSMPSVARFYPLPESIRSEGVQRYGFHGLSYEFLLDELEQQGGRDVAQGRVVFAHLGHGASMAAVKEGRSIDTTMGFSPAGGLVMSTRTGDLDPGVILFLLQQEKMSAAQIKEMVNRQSGLLGISGISDDMQVLLSMEQNLKAREAVDMFCYRAKMALGSYAAVMGGVDTLVFSGGIGEHAAEIRSRICEGLGFLGIAVELSRNVVSSPVISPDGSAVTVRVIATNEELMIVRHTLAILAGTVHRS</sequence>
<dbReference type="HAMAP" id="MF_00020">
    <property type="entry name" value="Acetate_kinase"/>
    <property type="match status" value="1"/>
</dbReference>
<comment type="cofactor">
    <cofactor evidence="9">
        <name>Mg(2+)</name>
        <dbReference type="ChEBI" id="CHEBI:18420"/>
    </cofactor>
    <cofactor evidence="9">
        <name>Mn(2+)</name>
        <dbReference type="ChEBI" id="CHEBI:29035"/>
    </cofactor>
    <text evidence="9">Mg(2+). Can also accept Mn(2+).</text>
</comment>
<dbReference type="Gene3D" id="3.30.420.40">
    <property type="match status" value="2"/>
</dbReference>
<keyword evidence="8 9" id="KW-0460">Magnesium</keyword>
<keyword evidence="4 9" id="KW-0479">Metal-binding</keyword>
<dbReference type="GO" id="GO:0008776">
    <property type="term" value="F:acetate kinase activity"/>
    <property type="evidence" value="ECO:0007669"/>
    <property type="project" value="UniProtKB-UniRule"/>
</dbReference>
<dbReference type="PIRSF" id="PIRSF000722">
    <property type="entry name" value="Acetate_prop_kin"/>
    <property type="match status" value="1"/>
</dbReference>
<keyword evidence="3 9" id="KW-0808">Transferase</keyword>
<evidence type="ECO:0000256" key="7">
    <source>
        <dbReference type="ARBA" id="ARBA00022840"/>
    </source>
</evidence>
<dbReference type="GO" id="GO:0006085">
    <property type="term" value="P:acetyl-CoA biosynthetic process"/>
    <property type="evidence" value="ECO:0007669"/>
    <property type="project" value="UniProtKB-UniRule"/>
</dbReference>
<feature type="binding site" evidence="9">
    <location>
        <begin position="329"/>
        <end position="333"/>
    </location>
    <ligand>
        <name>ATP</name>
        <dbReference type="ChEBI" id="CHEBI:30616"/>
    </ligand>
</feature>
<feature type="site" description="Transition state stabilizer" evidence="9">
    <location>
        <position position="180"/>
    </location>
</feature>
<evidence type="ECO:0000256" key="8">
    <source>
        <dbReference type="ARBA" id="ARBA00022842"/>
    </source>
</evidence>
<evidence type="ECO:0000256" key="2">
    <source>
        <dbReference type="ARBA" id="ARBA00022490"/>
    </source>
</evidence>
<protein>
    <recommendedName>
        <fullName evidence="9">Acetate kinase</fullName>
        <ecNumber evidence="9">2.7.2.1</ecNumber>
    </recommendedName>
    <alternativeName>
        <fullName evidence="9">Acetokinase</fullName>
    </alternativeName>
</protein>
<feature type="binding site" evidence="9">
    <location>
        <begin position="208"/>
        <end position="212"/>
    </location>
    <ligand>
        <name>ATP</name>
        <dbReference type="ChEBI" id="CHEBI:30616"/>
    </ligand>
</feature>
<keyword evidence="6 9" id="KW-0418">Kinase</keyword>
<evidence type="ECO:0000256" key="10">
    <source>
        <dbReference type="RuleBase" id="RU003835"/>
    </source>
</evidence>
<keyword evidence="7 9" id="KW-0067">ATP-binding</keyword>
<organism evidence="11 12">
    <name type="scientific">Pelodictyon phaeoclathratiforme (strain DSM 5477 / BU-1)</name>
    <dbReference type="NCBI Taxonomy" id="324925"/>
    <lineage>
        <taxon>Bacteria</taxon>
        <taxon>Pseudomonadati</taxon>
        <taxon>Chlorobiota</taxon>
        <taxon>Chlorobiia</taxon>
        <taxon>Chlorobiales</taxon>
        <taxon>Chlorobiaceae</taxon>
        <taxon>Chlorobium/Pelodictyon group</taxon>
        <taxon>Pelodictyon</taxon>
    </lineage>
</organism>
<evidence type="ECO:0000256" key="6">
    <source>
        <dbReference type="ARBA" id="ARBA00022777"/>
    </source>
</evidence>
<evidence type="ECO:0000313" key="12">
    <source>
        <dbReference type="Proteomes" id="UP000002724"/>
    </source>
</evidence>
<dbReference type="InterPro" id="IPR000890">
    <property type="entry name" value="Aliphatic_acid_kin_short-chain"/>
</dbReference>
<dbReference type="PROSITE" id="PS01076">
    <property type="entry name" value="ACETATE_KINASE_2"/>
    <property type="match status" value="1"/>
</dbReference>
<comment type="subunit">
    <text evidence="9">Homodimer.</text>
</comment>
<comment type="subcellular location">
    <subcellularLocation>
        <location evidence="9">Cytoplasm</location>
    </subcellularLocation>
</comment>
<dbReference type="GO" id="GO:0005829">
    <property type="term" value="C:cytosol"/>
    <property type="evidence" value="ECO:0007669"/>
    <property type="project" value="TreeGrafter"/>
</dbReference>
<name>B4SC31_PELPB</name>
<proteinExistence type="inferred from homology"/>
<dbReference type="OrthoDB" id="9802453at2"/>
<dbReference type="InterPro" id="IPR043129">
    <property type="entry name" value="ATPase_NBD"/>
</dbReference>
<dbReference type="GO" id="GO:0006083">
    <property type="term" value="P:acetate metabolic process"/>
    <property type="evidence" value="ECO:0007669"/>
    <property type="project" value="TreeGrafter"/>
</dbReference>
<dbReference type="SUPFAM" id="SSF53067">
    <property type="entry name" value="Actin-like ATPase domain"/>
    <property type="match status" value="2"/>
</dbReference>
<dbReference type="PANTHER" id="PTHR21060:SF21">
    <property type="entry name" value="ACETATE KINASE"/>
    <property type="match status" value="1"/>
</dbReference>
<keyword evidence="2 9" id="KW-0963">Cytoplasm</keyword>
<feature type="binding site" evidence="9">
    <location>
        <position position="380"/>
    </location>
    <ligand>
        <name>Mg(2+)</name>
        <dbReference type="ChEBI" id="CHEBI:18420"/>
    </ligand>
</feature>
<dbReference type="InterPro" id="IPR023865">
    <property type="entry name" value="Aliphatic_acid_kinase_CS"/>
</dbReference>
<evidence type="ECO:0000256" key="1">
    <source>
        <dbReference type="ARBA" id="ARBA00008748"/>
    </source>
</evidence>
<keyword evidence="12" id="KW-1185">Reference proteome</keyword>
<feature type="site" description="Transition state stabilizer" evidence="9">
    <location>
        <position position="241"/>
    </location>
</feature>
<dbReference type="Proteomes" id="UP000002724">
    <property type="component" value="Chromosome"/>
</dbReference>
<dbReference type="RefSeq" id="WP_012508619.1">
    <property type="nucleotide sequence ID" value="NC_011060.1"/>
</dbReference>
<dbReference type="AlphaFoldDB" id="B4SC31"/>
<dbReference type="EC" id="2.7.2.1" evidence="9"/>
<comment type="similarity">
    <text evidence="1 9 10">Belongs to the acetokinase family.</text>
</comment>
<feature type="active site" description="Proton donor/acceptor" evidence="9">
    <location>
        <position position="149"/>
    </location>
</feature>
<comment type="caution">
    <text evidence="9">Lacks conserved residue(s) required for the propagation of feature annotation.</text>
</comment>
<dbReference type="eggNOG" id="COG0282">
    <property type="taxonomic scope" value="Bacteria"/>
</dbReference>
<reference evidence="11 12" key="1">
    <citation type="submission" date="2008-06" db="EMBL/GenBank/DDBJ databases">
        <title>Complete sequence of Pelodictyon phaeoclathratiforme BU-1.</title>
        <authorList>
            <consortium name="US DOE Joint Genome Institute"/>
            <person name="Lucas S."/>
            <person name="Copeland A."/>
            <person name="Lapidus A."/>
            <person name="Glavina del Rio T."/>
            <person name="Dalin E."/>
            <person name="Tice H."/>
            <person name="Bruce D."/>
            <person name="Goodwin L."/>
            <person name="Pitluck S."/>
            <person name="Schmutz J."/>
            <person name="Larimer F."/>
            <person name="Land M."/>
            <person name="Hauser L."/>
            <person name="Kyrpides N."/>
            <person name="Mikhailova N."/>
            <person name="Liu Z."/>
            <person name="Li T."/>
            <person name="Zhao F."/>
            <person name="Overmann J."/>
            <person name="Bryant D.A."/>
            <person name="Richardson P."/>
        </authorList>
    </citation>
    <scope>NUCLEOTIDE SEQUENCE [LARGE SCALE GENOMIC DNA]</scope>
    <source>
        <strain evidence="12">DSM 5477 / BU-1</strain>
    </source>
</reference>
<gene>
    <name evidence="9" type="primary">ackA</name>
    <name evidence="11" type="ordered locus">Ppha_1915</name>
</gene>
<dbReference type="PROSITE" id="PS01075">
    <property type="entry name" value="ACETATE_KINASE_1"/>
    <property type="match status" value="1"/>
</dbReference>
<dbReference type="EMBL" id="CP001110">
    <property type="protein sequence ID" value="ACF44137.1"/>
    <property type="molecule type" value="Genomic_DNA"/>
</dbReference>
<evidence type="ECO:0000256" key="9">
    <source>
        <dbReference type="HAMAP-Rule" id="MF_00020"/>
    </source>
</evidence>
<dbReference type="Pfam" id="PF00871">
    <property type="entry name" value="Acetate_kinase"/>
    <property type="match status" value="1"/>
</dbReference>
<comment type="pathway">
    <text evidence="9">Metabolic intermediate biosynthesis; acetyl-CoA biosynthesis; acetyl-CoA from acetate: step 1/2.</text>
</comment>
<dbReference type="PANTHER" id="PTHR21060">
    <property type="entry name" value="ACETATE KINASE"/>
    <property type="match status" value="1"/>
</dbReference>
<dbReference type="GO" id="GO:0005524">
    <property type="term" value="F:ATP binding"/>
    <property type="evidence" value="ECO:0007669"/>
    <property type="project" value="UniProtKB-KW"/>
</dbReference>
<dbReference type="GO" id="GO:0000287">
    <property type="term" value="F:magnesium ion binding"/>
    <property type="evidence" value="ECO:0007669"/>
    <property type="project" value="UniProtKB-UniRule"/>
</dbReference>
<feature type="binding site" evidence="9">
    <location>
        <position position="18"/>
    </location>
    <ligand>
        <name>ATP</name>
        <dbReference type="ChEBI" id="CHEBI:30616"/>
    </ligand>
</feature>
<dbReference type="UniPathway" id="UPA00340">
    <property type="reaction ID" value="UER00458"/>
</dbReference>
<evidence type="ECO:0000256" key="4">
    <source>
        <dbReference type="ARBA" id="ARBA00022723"/>
    </source>
</evidence>
<feature type="binding site" evidence="9">
    <location>
        <position position="92"/>
    </location>
    <ligand>
        <name>substrate</name>
    </ligand>
</feature>
<evidence type="ECO:0000256" key="3">
    <source>
        <dbReference type="ARBA" id="ARBA00022679"/>
    </source>
</evidence>
<dbReference type="KEGG" id="pph:Ppha_1915"/>
<keyword evidence="5 9" id="KW-0547">Nucleotide-binding</keyword>
<evidence type="ECO:0000256" key="5">
    <source>
        <dbReference type="ARBA" id="ARBA00022741"/>
    </source>
</evidence>
<evidence type="ECO:0000313" key="11">
    <source>
        <dbReference type="EMBL" id="ACF44137.1"/>
    </source>
</evidence>